<feature type="signal peptide" evidence="2">
    <location>
        <begin position="1"/>
        <end position="25"/>
    </location>
</feature>
<feature type="region of interest" description="Disordered" evidence="1">
    <location>
        <begin position="31"/>
        <end position="62"/>
    </location>
</feature>
<organism evidence="3 4">
    <name type="scientific">Paraburkholderia metrosideri</name>
    <dbReference type="NCBI Taxonomy" id="580937"/>
    <lineage>
        <taxon>Bacteria</taxon>
        <taxon>Pseudomonadati</taxon>
        <taxon>Pseudomonadota</taxon>
        <taxon>Betaproteobacteria</taxon>
        <taxon>Burkholderiales</taxon>
        <taxon>Burkholderiaceae</taxon>
        <taxon>Paraburkholderia</taxon>
    </lineage>
</organism>
<evidence type="ECO:0000256" key="2">
    <source>
        <dbReference type="SAM" id="SignalP"/>
    </source>
</evidence>
<sequence>MSLFDRLRRVSPLIVLGCLIGNAHALPPQAVAPATPPTGSRGVDGPFFPQNRAAPVAPSTGTALQQEAQQRLEARLGANTALSNGAAVTKAQAQTQGLGYVAKHFDQIDTSHKGSVTLSDVRQYLQQQGR</sequence>
<dbReference type="Proteomes" id="UP001629432">
    <property type="component" value="Unassembled WGS sequence"/>
</dbReference>
<reference evidence="3 4" key="1">
    <citation type="journal article" date="2024" name="Chem. Sci.">
        <title>Discovery of megapolipeptins by genome mining of a Burkholderiales bacteria collection.</title>
        <authorList>
            <person name="Paulo B.S."/>
            <person name="Recchia M.J.J."/>
            <person name="Lee S."/>
            <person name="Fergusson C.H."/>
            <person name="Romanowski S.B."/>
            <person name="Hernandez A."/>
            <person name="Krull N."/>
            <person name="Liu D.Y."/>
            <person name="Cavanagh H."/>
            <person name="Bos A."/>
            <person name="Gray C.A."/>
            <person name="Murphy B.T."/>
            <person name="Linington R.G."/>
            <person name="Eustaquio A.S."/>
        </authorList>
    </citation>
    <scope>NUCLEOTIDE SEQUENCE [LARGE SCALE GENOMIC DNA]</scope>
    <source>
        <strain evidence="3 4">RL17-338-BIC-A</strain>
    </source>
</reference>
<evidence type="ECO:0000313" key="3">
    <source>
        <dbReference type="EMBL" id="MFM0636856.1"/>
    </source>
</evidence>
<gene>
    <name evidence="3" type="ORF">PQQ63_09135</name>
</gene>
<comment type="caution">
    <text evidence="3">The sequence shown here is derived from an EMBL/GenBank/DDBJ whole genome shotgun (WGS) entry which is preliminary data.</text>
</comment>
<feature type="chain" id="PRO_5046284354" evidence="2">
    <location>
        <begin position="26"/>
        <end position="130"/>
    </location>
</feature>
<dbReference type="RefSeq" id="WP_408335079.1">
    <property type="nucleotide sequence ID" value="NZ_JAQQCF010000006.1"/>
</dbReference>
<evidence type="ECO:0000313" key="4">
    <source>
        <dbReference type="Proteomes" id="UP001629432"/>
    </source>
</evidence>
<evidence type="ECO:0000256" key="1">
    <source>
        <dbReference type="SAM" id="MobiDB-lite"/>
    </source>
</evidence>
<proteinExistence type="predicted"/>
<accession>A0ABW9DS47</accession>
<dbReference type="EMBL" id="JAQQCF010000006">
    <property type="protein sequence ID" value="MFM0636856.1"/>
    <property type="molecule type" value="Genomic_DNA"/>
</dbReference>
<keyword evidence="2" id="KW-0732">Signal</keyword>
<keyword evidence="4" id="KW-1185">Reference proteome</keyword>
<name>A0ABW9DS47_9BURK</name>
<protein>
    <submittedName>
        <fullName evidence="3">2-oxoglutarate dehydrogenase</fullName>
    </submittedName>
</protein>